<evidence type="ECO:0000256" key="1">
    <source>
        <dbReference type="ARBA" id="ARBA00007825"/>
    </source>
</evidence>
<evidence type="ECO:0000256" key="4">
    <source>
        <dbReference type="SAM" id="MobiDB-lite"/>
    </source>
</evidence>
<evidence type="ECO:0000313" key="6">
    <source>
        <dbReference type="EMBL" id="MFH8586515.1"/>
    </source>
</evidence>
<feature type="region of interest" description="Disordered" evidence="4">
    <location>
        <begin position="1"/>
        <end position="54"/>
    </location>
</feature>
<organism evidence="6 7">
    <name type="scientific">Streptomyces celluloflavus</name>
    <dbReference type="NCBI Taxonomy" id="58344"/>
    <lineage>
        <taxon>Bacteria</taxon>
        <taxon>Bacillati</taxon>
        <taxon>Actinomycetota</taxon>
        <taxon>Actinomycetes</taxon>
        <taxon>Kitasatosporales</taxon>
        <taxon>Streptomycetaceae</taxon>
        <taxon>Streptomyces</taxon>
    </lineage>
</organism>
<evidence type="ECO:0000313" key="7">
    <source>
        <dbReference type="Proteomes" id="UP001610990"/>
    </source>
</evidence>
<dbReference type="NCBIfam" id="TIGR02422">
    <property type="entry name" value="protocat_beta"/>
    <property type="match status" value="1"/>
</dbReference>
<keyword evidence="7" id="KW-1185">Reference proteome</keyword>
<dbReference type="EMBL" id="JBIRGH010000011">
    <property type="protein sequence ID" value="MFH8586515.1"/>
    <property type="molecule type" value="Genomic_DNA"/>
</dbReference>
<accession>A0ABW7REN9</accession>
<dbReference type="PROSITE" id="PS00083">
    <property type="entry name" value="INTRADIOL_DIOXYGENAS"/>
    <property type="match status" value="1"/>
</dbReference>
<evidence type="ECO:0000256" key="2">
    <source>
        <dbReference type="ARBA" id="ARBA00022964"/>
    </source>
</evidence>
<proteinExistence type="inferred from homology"/>
<dbReference type="PANTHER" id="PTHR33711">
    <property type="entry name" value="DIOXYGENASE, PUTATIVE (AFU_ORTHOLOGUE AFUA_2G02910)-RELATED"/>
    <property type="match status" value="1"/>
</dbReference>
<dbReference type="InterPro" id="IPR024756">
    <property type="entry name" value="PCDO_beta_N"/>
</dbReference>
<dbReference type="RefSeq" id="WP_397673570.1">
    <property type="nucleotide sequence ID" value="NZ_JBIRGH010000011.1"/>
</dbReference>
<name>A0ABW7REN9_9ACTN</name>
<dbReference type="Pfam" id="PF12391">
    <property type="entry name" value="PCDO_beta_N"/>
    <property type="match status" value="1"/>
</dbReference>
<dbReference type="SUPFAM" id="SSF49482">
    <property type="entry name" value="Aromatic compound dioxygenase"/>
    <property type="match status" value="1"/>
</dbReference>
<keyword evidence="2" id="KW-0223">Dioxygenase</keyword>
<dbReference type="InterPro" id="IPR050770">
    <property type="entry name" value="Intradiol_RC_Dioxygenase"/>
</dbReference>
<dbReference type="GO" id="GO:0018578">
    <property type="term" value="F:protocatechuate 3,4-dioxygenase activity"/>
    <property type="evidence" value="ECO:0007669"/>
    <property type="project" value="UniProtKB-EC"/>
</dbReference>
<dbReference type="PANTHER" id="PTHR33711:SF10">
    <property type="entry name" value="INTRADIOL RING-CLEAVAGE DIOXYGENASES DOMAIN-CONTAINING PROTEIN"/>
    <property type="match status" value="1"/>
</dbReference>
<reference evidence="6 7" key="1">
    <citation type="submission" date="2024-10" db="EMBL/GenBank/DDBJ databases">
        <title>The Natural Products Discovery Center: Release of the First 8490 Sequenced Strains for Exploring Actinobacteria Biosynthetic Diversity.</title>
        <authorList>
            <person name="Kalkreuter E."/>
            <person name="Kautsar S.A."/>
            <person name="Yang D."/>
            <person name="Bader C.D."/>
            <person name="Teijaro C.N."/>
            <person name="Fluegel L."/>
            <person name="Davis C.M."/>
            <person name="Simpson J.R."/>
            <person name="Lauterbach L."/>
            <person name="Steele A.D."/>
            <person name="Gui C."/>
            <person name="Meng S."/>
            <person name="Li G."/>
            <person name="Viehrig K."/>
            <person name="Ye F."/>
            <person name="Su P."/>
            <person name="Kiefer A.F."/>
            <person name="Nichols A."/>
            <person name="Cepeda A.J."/>
            <person name="Yan W."/>
            <person name="Fan B."/>
            <person name="Jiang Y."/>
            <person name="Adhikari A."/>
            <person name="Zheng C.-J."/>
            <person name="Schuster L."/>
            <person name="Cowan T.M."/>
            <person name="Smanski M.J."/>
            <person name="Chevrette M.G."/>
            <person name="De Carvalho L.P.S."/>
            <person name="Shen B."/>
        </authorList>
    </citation>
    <scope>NUCLEOTIDE SEQUENCE [LARGE SCALE GENOMIC DNA]</scope>
    <source>
        <strain evidence="6 7">NPDC018013</strain>
    </source>
</reference>
<comment type="similarity">
    <text evidence="1">Belongs to the intradiol ring-cleavage dioxygenase family.</text>
</comment>
<comment type="caution">
    <text evidence="6">The sequence shown here is derived from an EMBL/GenBank/DDBJ whole genome shotgun (WGS) entry which is preliminary data.</text>
</comment>
<dbReference type="InterPro" id="IPR012785">
    <property type="entry name" value="Protocat_dOase_b"/>
</dbReference>
<feature type="domain" description="Intradiol ring-cleavage dioxygenases" evidence="5">
    <location>
        <begin position="127"/>
        <end position="155"/>
    </location>
</feature>
<dbReference type="InterPro" id="IPR000627">
    <property type="entry name" value="Intradiol_dOase_C"/>
</dbReference>
<evidence type="ECO:0000256" key="3">
    <source>
        <dbReference type="ARBA" id="ARBA00023002"/>
    </source>
</evidence>
<keyword evidence="3 6" id="KW-0560">Oxidoreductase</keyword>
<gene>
    <name evidence="6" type="primary">pcaH</name>
    <name evidence="6" type="ORF">ACH4GP_19255</name>
</gene>
<evidence type="ECO:0000259" key="5">
    <source>
        <dbReference type="PROSITE" id="PS00083"/>
    </source>
</evidence>
<dbReference type="Pfam" id="PF00775">
    <property type="entry name" value="Dioxygenase_C"/>
    <property type="match status" value="1"/>
</dbReference>
<dbReference type="Gene3D" id="2.60.130.10">
    <property type="entry name" value="Aromatic compound dioxygenase"/>
    <property type="match status" value="1"/>
</dbReference>
<dbReference type="EC" id="1.13.11.3" evidence="6"/>
<dbReference type="InterPro" id="IPR015889">
    <property type="entry name" value="Intradiol_dOase_core"/>
</dbReference>
<dbReference type="Proteomes" id="UP001610990">
    <property type="component" value="Unassembled WGS sequence"/>
</dbReference>
<protein>
    <submittedName>
        <fullName evidence="6">Protocatechuate 3,4-dioxygenase subunit beta</fullName>
        <ecNumber evidence="6">1.13.11.3</ecNumber>
    </submittedName>
</protein>
<sequence length="286" mass="30859">MTPSPAPLGDFTASDAADIPDAAVDTGSGVGPVAAPGPDSEAAPDTVGERERAVGVAVPGQPVRDYPPYRGSGLRHPRQPLVEIDALADPEAVELSGPVFGVTDVTDLDADLTRQHAGEPLGERITVSGRILDRTGRPVRGQLVEIWQANAAGRYAHHRDRHRAQLDPHFTGAGRCLTGDTGRYSFTTIKPGAYPWGNHHNAWRPAHIHFSFFGSAFTQRLVTQMYFPGDPLLAYDSILASVTAPEARARLVAAYDPELSRPDWSLGYRWDVILDGPSATWTEEGR</sequence>